<protein>
    <submittedName>
        <fullName evidence="4">TetR/AcrR family transcriptional regulator</fullName>
    </submittedName>
</protein>
<evidence type="ECO:0000313" key="5">
    <source>
        <dbReference type="Proteomes" id="UP001185984"/>
    </source>
</evidence>
<dbReference type="SUPFAM" id="SSF46689">
    <property type="entry name" value="Homeodomain-like"/>
    <property type="match status" value="1"/>
</dbReference>
<feature type="DNA-binding region" description="H-T-H motif" evidence="2">
    <location>
        <begin position="36"/>
        <end position="55"/>
    </location>
</feature>
<dbReference type="PANTHER" id="PTHR30055">
    <property type="entry name" value="HTH-TYPE TRANSCRIPTIONAL REGULATOR RUTR"/>
    <property type="match status" value="1"/>
</dbReference>
<dbReference type="PROSITE" id="PS50977">
    <property type="entry name" value="HTH_TETR_2"/>
    <property type="match status" value="1"/>
</dbReference>
<evidence type="ECO:0000313" key="4">
    <source>
        <dbReference type="EMBL" id="MDV5823908.1"/>
    </source>
</evidence>
<dbReference type="InterPro" id="IPR009057">
    <property type="entry name" value="Homeodomain-like_sf"/>
</dbReference>
<evidence type="ECO:0000256" key="1">
    <source>
        <dbReference type="ARBA" id="ARBA00023125"/>
    </source>
</evidence>
<evidence type="ECO:0000256" key="2">
    <source>
        <dbReference type="PROSITE-ProRule" id="PRU00335"/>
    </source>
</evidence>
<keyword evidence="1 2" id="KW-0238">DNA-binding</keyword>
<feature type="domain" description="HTH tetR-type" evidence="3">
    <location>
        <begin position="13"/>
        <end position="73"/>
    </location>
</feature>
<dbReference type="SUPFAM" id="SSF48498">
    <property type="entry name" value="Tetracyclin repressor-like, C-terminal domain"/>
    <property type="match status" value="1"/>
</dbReference>
<dbReference type="InterPro" id="IPR036271">
    <property type="entry name" value="Tet_transcr_reg_TetR-rel_C_sf"/>
</dbReference>
<dbReference type="InterPro" id="IPR001647">
    <property type="entry name" value="HTH_TetR"/>
</dbReference>
<dbReference type="Proteomes" id="UP001185984">
    <property type="component" value="Unassembled WGS sequence"/>
</dbReference>
<name>A0ABU3ZWK9_9SPHN</name>
<dbReference type="PANTHER" id="PTHR30055:SF146">
    <property type="entry name" value="HTH-TYPE TRANSCRIPTIONAL DUAL REGULATOR CECR"/>
    <property type="match status" value="1"/>
</dbReference>
<accession>A0ABU3ZWK9</accession>
<gene>
    <name evidence="4" type="ORF">O0R41_09900</name>
</gene>
<dbReference type="Pfam" id="PF00440">
    <property type="entry name" value="TetR_N"/>
    <property type="match status" value="1"/>
</dbReference>
<dbReference type="Gene3D" id="1.10.357.10">
    <property type="entry name" value="Tetracycline Repressor, domain 2"/>
    <property type="match status" value="1"/>
</dbReference>
<dbReference type="RefSeq" id="WP_317516763.1">
    <property type="nucleotide sequence ID" value="NZ_JAPTHD010000003.1"/>
</dbReference>
<dbReference type="PRINTS" id="PR00455">
    <property type="entry name" value="HTHTETR"/>
</dbReference>
<proteinExistence type="predicted"/>
<dbReference type="InterPro" id="IPR039536">
    <property type="entry name" value="TetR_C_Proteobacteria"/>
</dbReference>
<dbReference type="Pfam" id="PF14246">
    <property type="entry name" value="TetR_C_7"/>
    <property type="match status" value="1"/>
</dbReference>
<keyword evidence="5" id="KW-1185">Reference proteome</keyword>
<dbReference type="EMBL" id="JAPTHD010000003">
    <property type="protein sequence ID" value="MDV5823908.1"/>
    <property type="molecule type" value="Genomic_DNA"/>
</dbReference>
<sequence>MPLSCSRREARKRDRQEMILQVAQRYFLDHGYAGTTMSGIAATLGGSKGTLWNHFPSKEALFAAVLDRVAQAYRARLSQILDAEGDLEAVLLRACASLVGKITSVEAISVHRVVISEGGRFPELSRIFSELAPGNTRVLLAAFLERAMQRGQLRTADPLDAARALMSLCMAGTHHQLLMGQITSFGPEDVERDAAFAVDLFLRAYAPEPRSAPPPTPASSI</sequence>
<comment type="caution">
    <text evidence="4">The sequence shown here is derived from an EMBL/GenBank/DDBJ whole genome shotgun (WGS) entry which is preliminary data.</text>
</comment>
<dbReference type="Gene3D" id="1.10.10.60">
    <property type="entry name" value="Homeodomain-like"/>
    <property type="match status" value="1"/>
</dbReference>
<evidence type="ECO:0000259" key="3">
    <source>
        <dbReference type="PROSITE" id="PS50977"/>
    </source>
</evidence>
<dbReference type="InterPro" id="IPR050109">
    <property type="entry name" value="HTH-type_TetR-like_transc_reg"/>
</dbReference>
<reference evidence="5" key="1">
    <citation type="journal article" date="2022" name="J Environ Chem Eng">
        <title>Biodegradation of petroleum oil using a constructed nonpathogenic and heavy metal-tolerant bacterial consortium isolated from marine sponges.</title>
        <authorList>
            <person name="Dechsakulwatana C."/>
            <person name="Rungsihiranrut A."/>
            <person name="Muangchinda C."/>
            <person name="Ningthoujam R."/>
            <person name="Klankeo P."/>
            <person name="Pinyakong O."/>
        </authorList>
    </citation>
    <scope>NUCLEOTIDE SEQUENCE [LARGE SCALE GENOMIC DNA]</scope>
    <source>
        <strain evidence="5">MO2-4</strain>
    </source>
</reference>
<organism evidence="4 5">
    <name type="scientific">Sphingobium naphthae</name>
    <dbReference type="NCBI Taxonomy" id="1886786"/>
    <lineage>
        <taxon>Bacteria</taxon>
        <taxon>Pseudomonadati</taxon>
        <taxon>Pseudomonadota</taxon>
        <taxon>Alphaproteobacteria</taxon>
        <taxon>Sphingomonadales</taxon>
        <taxon>Sphingomonadaceae</taxon>
        <taxon>Sphingobium</taxon>
    </lineage>
</organism>